<evidence type="ECO:0000313" key="2">
    <source>
        <dbReference type="Proteomes" id="UP000515153"/>
    </source>
</evidence>
<proteinExistence type="predicted"/>
<evidence type="ECO:0000256" key="1">
    <source>
        <dbReference type="SAM" id="MobiDB-lite"/>
    </source>
</evidence>
<dbReference type="AlphaFoldDB" id="A0A6P8B0I5"/>
<name>A0A6P8B0I5_PYRGI</name>
<keyword evidence="2" id="KW-1185">Reference proteome</keyword>
<evidence type="ECO:0000313" key="3">
    <source>
        <dbReference type="RefSeq" id="XP_030980549.1"/>
    </source>
</evidence>
<dbReference type="RefSeq" id="XP_030980549.1">
    <property type="nucleotide sequence ID" value="XM_031127259.1"/>
</dbReference>
<organism evidence="2 3">
    <name type="scientific">Pyricularia grisea</name>
    <name type="common">Crabgrass-specific blast fungus</name>
    <name type="synonym">Magnaporthe grisea</name>
    <dbReference type="NCBI Taxonomy" id="148305"/>
    <lineage>
        <taxon>Eukaryota</taxon>
        <taxon>Fungi</taxon>
        <taxon>Dikarya</taxon>
        <taxon>Ascomycota</taxon>
        <taxon>Pezizomycotina</taxon>
        <taxon>Sordariomycetes</taxon>
        <taxon>Sordariomycetidae</taxon>
        <taxon>Magnaporthales</taxon>
        <taxon>Pyriculariaceae</taxon>
        <taxon>Pyricularia</taxon>
    </lineage>
</organism>
<dbReference type="OrthoDB" id="5173591at2759"/>
<reference evidence="3" key="3">
    <citation type="submission" date="2025-08" db="UniProtKB">
        <authorList>
            <consortium name="RefSeq"/>
        </authorList>
    </citation>
    <scope>IDENTIFICATION</scope>
    <source>
        <strain evidence="3">NI907</strain>
    </source>
</reference>
<dbReference type="KEGG" id="pgri:PgNI_07244"/>
<feature type="compositionally biased region" description="Basic and acidic residues" evidence="1">
    <location>
        <begin position="14"/>
        <end position="23"/>
    </location>
</feature>
<sequence>MARRFSLSSLSPAKKAEHRVMSDRHRRSVDTTATSSTIGHMPVVEASHHLPQPSWSKTIATRS</sequence>
<dbReference type="Proteomes" id="UP000515153">
    <property type="component" value="Unplaced"/>
</dbReference>
<gene>
    <name evidence="3" type="ORF">PgNI_07244</name>
</gene>
<feature type="compositionally biased region" description="Polar residues" evidence="1">
    <location>
        <begin position="53"/>
        <end position="63"/>
    </location>
</feature>
<accession>A0A6P8B0I5</accession>
<feature type="region of interest" description="Disordered" evidence="1">
    <location>
        <begin position="1"/>
        <end position="63"/>
    </location>
</feature>
<reference evidence="3" key="2">
    <citation type="submission" date="2019-10" db="EMBL/GenBank/DDBJ databases">
        <authorList>
            <consortium name="NCBI Genome Project"/>
        </authorList>
    </citation>
    <scope>NUCLEOTIDE SEQUENCE</scope>
    <source>
        <strain evidence="3">NI907</strain>
    </source>
</reference>
<feature type="compositionally biased region" description="Polar residues" evidence="1">
    <location>
        <begin position="1"/>
        <end position="11"/>
    </location>
</feature>
<reference evidence="3" key="1">
    <citation type="journal article" date="2019" name="Mol. Biol. Evol.">
        <title>Blast fungal genomes show frequent chromosomal changes, gene gains and losses, and effector gene turnover.</title>
        <authorList>
            <person name="Gomez Luciano L.B."/>
            <person name="Jason Tsai I."/>
            <person name="Chuma I."/>
            <person name="Tosa Y."/>
            <person name="Chen Y.H."/>
            <person name="Li J.Y."/>
            <person name="Li M.Y."/>
            <person name="Jade Lu M.Y."/>
            <person name="Nakayashiki H."/>
            <person name="Li W.H."/>
        </authorList>
    </citation>
    <scope>NUCLEOTIDE SEQUENCE</scope>
    <source>
        <strain evidence="3">NI907</strain>
    </source>
</reference>
<protein>
    <submittedName>
        <fullName evidence="3">Uncharacterized protein</fullName>
    </submittedName>
</protein>
<dbReference type="GeneID" id="41962168"/>